<organism evidence="1 2">
    <name type="scientific">Acaulospora colombiana</name>
    <dbReference type="NCBI Taxonomy" id="27376"/>
    <lineage>
        <taxon>Eukaryota</taxon>
        <taxon>Fungi</taxon>
        <taxon>Fungi incertae sedis</taxon>
        <taxon>Mucoromycota</taxon>
        <taxon>Glomeromycotina</taxon>
        <taxon>Glomeromycetes</taxon>
        <taxon>Diversisporales</taxon>
        <taxon>Acaulosporaceae</taxon>
        <taxon>Acaulospora</taxon>
    </lineage>
</organism>
<gene>
    <name evidence="1" type="ORF">ACOLOM_LOCUS7532</name>
</gene>
<keyword evidence="2" id="KW-1185">Reference proteome</keyword>
<protein>
    <submittedName>
        <fullName evidence="1">1114_t:CDS:1</fullName>
    </submittedName>
</protein>
<accession>A0ACA9N4M1</accession>
<dbReference type="EMBL" id="CAJVPT010017601">
    <property type="protein sequence ID" value="CAG8627644.1"/>
    <property type="molecule type" value="Genomic_DNA"/>
</dbReference>
<reference evidence="1" key="1">
    <citation type="submission" date="2021-06" db="EMBL/GenBank/DDBJ databases">
        <authorList>
            <person name="Kallberg Y."/>
            <person name="Tangrot J."/>
            <person name="Rosling A."/>
        </authorList>
    </citation>
    <scope>NUCLEOTIDE SEQUENCE</scope>
    <source>
        <strain evidence="1">CL356</strain>
    </source>
</reference>
<feature type="non-terminal residue" evidence="1">
    <location>
        <position position="1"/>
    </location>
</feature>
<dbReference type="Proteomes" id="UP000789525">
    <property type="component" value="Unassembled WGS sequence"/>
</dbReference>
<sequence>DISAIRYHSLAAQPHTIPDELEVSSWSETGVMMSVRHREFTIEGVQFHPESILSEHGKIILENFLKLKGGKWEDNPEFGVKAPLAKSSVPKNSLPSILEKIRNQRLVDVENAKKQPGSSPHDYKKLLSLHVAPPLIDFVARIKQNLLKYPAIFAEVKRASPSKGNIDIFVNAAEQALTYAKAGASVISVLTETKWFKGTLNDMRQVRDVLSTISNRPAVLRKDFIMDTYQIMEARLYGADTILLIVALLSDEKLTELYKFSKSLGMEPLVEVNNEEEMLRAVKLGAKVIGVNNRNLHTFDVDMNTTTLLAEMVPDDVVLAALSGITGREDVIGYLEQGVGALLIGEALMKSDDKRAFIREILALEEPLKLPVDESVTPLVKICGISTVEAAVEATDAGADFIGLIFTKSRRQISIDRALEIVTYLRELQLEKGHEPNSKDGTSQKHLLSEQHDWFKLHAERINKNPRKPLVVGVFQNQSLDEIIKIVDFLKLDLVQLHGDEPLDLAKFIPVPVIKAFHIDEKFSNPVIVTQPGYNAFCLLDTKVTVSEYSKEQHQGGAGVTFDWKIALDIKSSVSRDVGGKNGFPLILAGGLTPDNVIEAIKVVKPWCVDVSSGVETDGVKDLNKIREFIKNAKSIVYDDEELSEEENIVAEKNGKVADNINEDVDERIEYVNKDE</sequence>
<evidence type="ECO:0000313" key="2">
    <source>
        <dbReference type="Proteomes" id="UP000789525"/>
    </source>
</evidence>
<evidence type="ECO:0000313" key="1">
    <source>
        <dbReference type="EMBL" id="CAG8627644.1"/>
    </source>
</evidence>
<comment type="caution">
    <text evidence="1">The sequence shown here is derived from an EMBL/GenBank/DDBJ whole genome shotgun (WGS) entry which is preliminary data.</text>
</comment>
<proteinExistence type="predicted"/>
<name>A0ACA9N4M1_9GLOM</name>